<evidence type="ECO:0000256" key="1">
    <source>
        <dbReference type="ARBA" id="ARBA00000448"/>
    </source>
</evidence>
<comment type="similarity">
    <text evidence="3">Belongs to the glycosyl hydrolase 3 family.</text>
</comment>
<dbReference type="EMBL" id="JAAFOW010003178">
    <property type="protein sequence ID" value="KAF5255447.1"/>
    <property type="molecule type" value="Genomic_DNA"/>
</dbReference>
<feature type="non-terminal residue" evidence="8">
    <location>
        <position position="1"/>
    </location>
</feature>
<evidence type="ECO:0000256" key="5">
    <source>
        <dbReference type="ARBA" id="ARBA00022801"/>
    </source>
</evidence>
<dbReference type="PANTHER" id="PTHR42715">
    <property type="entry name" value="BETA-GLUCOSIDASE"/>
    <property type="match status" value="1"/>
</dbReference>
<comment type="pathway">
    <text evidence="2">Glycan metabolism; cellulose degradation.</text>
</comment>
<evidence type="ECO:0000256" key="7">
    <source>
        <dbReference type="ARBA" id="ARBA00023295"/>
    </source>
</evidence>
<comment type="catalytic activity">
    <reaction evidence="1">
        <text>Hydrolysis of terminal, non-reducing beta-D-glucosyl residues with release of beta-D-glucose.</text>
        <dbReference type="EC" id="3.2.1.21"/>
    </reaction>
</comment>
<dbReference type="GO" id="GO:0008422">
    <property type="term" value="F:beta-glucosidase activity"/>
    <property type="evidence" value="ECO:0007669"/>
    <property type="project" value="UniProtKB-EC"/>
</dbReference>
<evidence type="ECO:0000256" key="2">
    <source>
        <dbReference type="ARBA" id="ARBA00004987"/>
    </source>
</evidence>
<organism evidence="8 9">
    <name type="scientific">Fusarium oxysporum</name>
    <name type="common">Fusarium vascular wilt</name>
    <dbReference type="NCBI Taxonomy" id="5507"/>
    <lineage>
        <taxon>Eukaryota</taxon>
        <taxon>Fungi</taxon>
        <taxon>Dikarya</taxon>
        <taxon>Ascomycota</taxon>
        <taxon>Pezizomycotina</taxon>
        <taxon>Sordariomycetes</taxon>
        <taxon>Hypocreomycetidae</taxon>
        <taxon>Hypocreales</taxon>
        <taxon>Nectriaceae</taxon>
        <taxon>Fusarium</taxon>
        <taxon>Fusarium oxysporum species complex</taxon>
    </lineage>
</organism>
<dbReference type="Proteomes" id="UP000558688">
    <property type="component" value="Unassembled WGS sequence"/>
</dbReference>
<dbReference type="InterPro" id="IPR036962">
    <property type="entry name" value="Glyco_hydro_3_N_sf"/>
</dbReference>
<dbReference type="PANTHER" id="PTHR42715:SF10">
    <property type="entry name" value="BETA-GLUCOSIDASE"/>
    <property type="match status" value="1"/>
</dbReference>
<protein>
    <recommendedName>
        <fullName evidence="4">beta-glucosidase</fullName>
        <ecNumber evidence="4">3.2.1.21</ecNumber>
    </recommendedName>
</protein>
<comment type="caution">
    <text evidence="8">The sequence shown here is derived from an EMBL/GenBank/DDBJ whole genome shotgun (WGS) entry which is preliminary data.</text>
</comment>
<keyword evidence="6" id="KW-0325">Glycoprotein</keyword>
<sequence length="118" mass="12669">MTLVKAQPPLNNGHVKNEAKDWAQDKLLQMTLEEKVLLLTGEDLWRTNAIPRLGISRIKTSDGPVGVRGGIFTDGVSAASAPTGVLIHEAKSKEVDVLLGPTGNNAPPAQYHPALTFY</sequence>
<dbReference type="SUPFAM" id="SSF51445">
    <property type="entry name" value="(Trans)glycosidases"/>
    <property type="match status" value="1"/>
</dbReference>
<proteinExistence type="inferred from homology"/>
<keyword evidence="7" id="KW-0326">Glycosidase</keyword>
<evidence type="ECO:0000313" key="9">
    <source>
        <dbReference type="Proteomes" id="UP000558688"/>
    </source>
</evidence>
<evidence type="ECO:0000256" key="4">
    <source>
        <dbReference type="ARBA" id="ARBA00012744"/>
    </source>
</evidence>
<name>A0A8H4ZYV4_FUSOX</name>
<reference evidence="8" key="1">
    <citation type="submission" date="2020-02" db="EMBL/GenBank/DDBJ databases">
        <title>Identification and distribution of gene clusters putatively required for synthesis of sphingolipid metabolism inhibitors in phylogenetically diverse species of the filamentous fungus Fusarium.</title>
        <authorList>
            <person name="Kim H.-S."/>
            <person name="Busman M."/>
            <person name="Brown D.W."/>
            <person name="Divon H."/>
            <person name="Uhlig S."/>
            <person name="Proctor R.H."/>
        </authorList>
    </citation>
    <scope>NUCLEOTIDE SEQUENCE [LARGE SCALE GENOMIC DNA]</scope>
    <source>
        <strain evidence="8">NRRL 39464</strain>
    </source>
</reference>
<dbReference type="InterPro" id="IPR050288">
    <property type="entry name" value="Cellulose_deg_GH3"/>
</dbReference>
<dbReference type="Gene3D" id="3.20.20.300">
    <property type="entry name" value="Glycoside hydrolase, family 3, N-terminal domain"/>
    <property type="match status" value="1"/>
</dbReference>
<dbReference type="AlphaFoldDB" id="A0A8H4ZYV4"/>
<dbReference type="InterPro" id="IPR017853">
    <property type="entry name" value="GH"/>
</dbReference>
<gene>
    <name evidence="8" type="ORF">FOXYS1_14140</name>
</gene>
<keyword evidence="5" id="KW-0378">Hydrolase</keyword>
<evidence type="ECO:0000313" key="8">
    <source>
        <dbReference type="EMBL" id="KAF5255447.1"/>
    </source>
</evidence>
<accession>A0A8H4ZYV4</accession>
<evidence type="ECO:0000256" key="6">
    <source>
        <dbReference type="ARBA" id="ARBA00023180"/>
    </source>
</evidence>
<dbReference type="EC" id="3.2.1.21" evidence="4"/>
<dbReference type="GO" id="GO:0009251">
    <property type="term" value="P:glucan catabolic process"/>
    <property type="evidence" value="ECO:0007669"/>
    <property type="project" value="TreeGrafter"/>
</dbReference>
<evidence type="ECO:0000256" key="3">
    <source>
        <dbReference type="ARBA" id="ARBA00005336"/>
    </source>
</evidence>